<dbReference type="AlphaFoldDB" id="A0A8J3M4I9"/>
<evidence type="ECO:0000256" key="1">
    <source>
        <dbReference type="ARBA" id="ARBA00005495"/>
    </source>
</evidence>
<keyword evidence="6" id="KW-1185">Reference proteome</keyword>
<feature type="domain" description="CENP-V/GFA" evidence="4">
    <location>
        <begin position="5"/>
        <end position="129"/>
    </location>
</feature>
<dbReference type="RefSeq" id="WP_229863878.1">
    <property type="nucleotide sequence ID" value="NZ_BNCJ01000001.1"/>
</dbReference>
<dbReference type="PROSITE" id="PS51891">
    <property type="entry name" value="CENP_V_GFA"/>
    <property type="match status" value="1"/>
</dbReference>
<protein>
    <submittedName>
        <fullName evidence="5">Aldehyde-activating protein</fullName>
    </submittedName>
</protein>
<reference evidence="5" key="1">
    <citation type="journal article" date="2014" name="Int. J. Syst. Evol. Microbiol.">
        <title>Complete genome sequence of Corynebacterium casei LMG S-19264T (=DSM 44701T), isolated from a smear-ripened cheese.</title>
        <authorList>
            <consortium name="US DOE Joint Genome Institute (JGI-PGF)"/>
            <person name="Walter F."/>
            <person name="Albersmeier A."/>
            <person name="Kalinowski J."/>
            <person name="Ruckert C."/>
        </authorList>
    </citation>
    <scope>NUCLEOTIDE SEQUENCE</scope>
    <source>
        <strain evidence="5">KCTC 42650</strain>
    </source>
</reference>
<reference evidence="5" key="2">
    <citation type="submission" date="2020-09" db="EMBL/GenBank/DDBJ databases">
        <authorList>
            <person name="Sun Q."/>
            <person name="Kim S."/>
        </authorList>
    </citation>
    <scope>NUCLEOTIDE SEQUENCE</scope>
    <source>
        <strain evidence="5">KCTC 42650</strain>
    </source>
</reference>
<evidence type="ECO:0000313" key="5">
    <source>
        <dbReference type="EMBL" id="GHF38341.1"/>
    </source>
</evidence>
<sequence length="141" mass="15306">MSALQHGRCLCGAVTIEAVLAPEMGACFCDMCTRWSGSAMIGVDAEAETVTVRGPVKTYRSSPFAERAWCDTCGSNLWIRDDGKQYELMPGLFPNAGGARLTHVVYADRAPEGWNYAGEITRISATDYEKANPFVSEGDMP</sequence>
<dbReference type="SUPFAM" id="SSF51316">
    <property type="entry name" value="Mss4-like"/>
    <property type="match status" value="1"/>
</dbReference>
<comment type="similarity">
    <text evidence="1">Belongs to the Gfa family.</text>
</comment>
<keyword evidence="3" id="KW-0862">Zinc</keyword>
<name>A0A8J3M4I9_9RHOB</name>
<evidence type="ECO:0000256" key="3">
    <source>
        <dbReference type="ARBA" id="ARBA00022833"/>
    </source>
</evidence>
<evidence type="ECO:0000256" key="2">
    <source>
        <dbReference type="ARBA" id="ARBA00022723"/>
    </source>
</evidence>
<gene>
    <name evidence="5" type="ORF">GCM10017056_07870</name>
</gene>
<dbReference type="Pfam" id="PF04828">
    <property type="entry name" value="GFA"/>
    <property type="match status" value="1"/>
</dbReference>
<dbReference type="Proteomes" id="UP000626220">
    <property type="component" value="Unassembled WGS sequence"/>
</dbReference>
<dbReference type="InterPro" id="IPR006913">
    <property type="entry name" value="CENP-V/GFA"/>
</dbReference>
<dbReference type="GO" id="GO:0046872">
    <property type="term" value="F:metal ion binding"/>
    <property type="evidence" value="ECO:0007669"/>
    <property type="project" value="UniProtKB-KW"/>
</dbReference>
<keyword evidence="2" id="KW-0479">Metal-binding</keyword>
<accession>A0A8J3M4I9</accession>
<dbReference type="Gene3D" id="3.90.1590.10">
    <property type="entry name" value="glutathione-dependent formaldehyde- activating enzyme (gfa)"/>
    <property type="match status" value="1"/>
</dbReference>
<evidence type="ECO:0000313" key="6">
    <source>
        <dbReference type="Proteomes" id="UP000626220"/>
    </source>
</evidence>
<dbReference type="GO" id="GO:0016846">
    <property type="term" value="F:carbon-sulfur lyase activity"/>
    <property type="evidence" value="ECO:0007669"/>
    <property type="project" value="InterPro"/>
</dbReference>
<organism evidence="5 6">
    <name type="scientific">Seohaeicola zhoushanensis</name>
    <dbReference type="NCBI Taxonomy" id="1569283"/>
    <lineage>
        <taxon>Bacteria</taxon>
        <taxon>Pseudomonadati</taxon>
        <taxon>Pseudomonadota</taxon>
        <taxon>Alphaproteobacteria</taxon>
        <taxon>Rhodobacterales</taxon>
        <taxon>Roseobacteraceae</taxon>
        <taxon>Seohaeicola</taxon>
    </lineage>
</organism>
<proteinExistence type="inferred from homology"/>
<dbReference type="EMBL" id="BNCJ01000001">
    <property type="protein sequence ID" value="GHF38341.1"/>
    <property type="molecule type" value="Genomic_DNA"/>
</dbReference>
<dbReference type="InterPro" id="IPR011057">
    <property type="entry name" value="Mss4-like_sf"/>
</dbReference>
<evidence type="ECO:0000259" key="4">
    <source>
        <dbReference type="PROSITE" id="PS51891"/>
    </source>
</evidence>
<comment type="caution">
    <text evidence="5">The sequence shown here is derived from an EMBL/GenBank/DDBJ whole genome shotgun (WGS) entry which is preliminary data.</text>
</comment>